<dbReference type="Pfam" id="PF01380">
    <property type="entry name" value="SIS"/>
    <property type="match status" value="2"/>
</dbReference>
<dbReference type="PROSITE" id="PS51464">
    <property type="entry name" value="SIS"/>
    <property type="match status" value="2"/>
</dbReference>
<evidence type="ECO:0000313" key="7">
    <source>
        <dbReference type="EMBL" id="MCE8025749.1"/>
    </source>
</evidence>
<dbReference type="CDD" id="cd05008">
    <property type="entry name" value="SIS_GlmS_GlmD_1"/>
    <property type="match status" value="1"/>
</dbReference>
<feature type="domain" description="SIS" evidence="6">
    <location>
        <begin position="264"/>
        <end position="398"/>
    </location>
</feature>
<feature type="domain" description="SIS" evidence="6">
    <location>
        <begin position="91"/>
        <end position="232"/>
    </location>
</feature>
<evidence type="ECO:0000313" key="8">
    <source>
        <dbReference type="Proteomes" id="UP001320272"/>
    </source>
</evidence>
<dbReference type="InterPro" id="IPR035466">
    <property type="entry name" value="GlmS/AgaS_SIS"/>
</dbReference>
<keyword evidence="8" id="KW-1185">Reference proteome</keyword>
<evidence type="ECO:0000256" key="3">
    <source>
        <dbReference type="ARBA" id="ARBA00016090"/>
    </source>
</evidence>
<reference evidence="7 8" key="1">
    <citation type="journal article" date="2021" name="Front. Microbiol.">
        <title>Aerobic Denitrification and Heterotrophic Sulfur Oxidation in the Genus Halomonas Revealed by Six Novel Species Characterizations and Genome-Based Analysis.</title>
        <authorList>
            <person name="Wang L."/>
            <person name="Shao Z."/>
        </authorList>
    </citation>
    <scope>NUCLEOTIDE SEQUENCE [LARGE SCALE GENOMIC DNA]</scope>
    <source>
        <strain evidence="7 8">MCCC 1A11058</strain>
    </source>
</reference>
<dbReference type="EMBL" id="JABFTV010000009">
    <property type="protein sequence ID" value="MCE8025749.1"/>
    <property type="molecule type" value="Genomic_DNA"/>
</dbReference>
<name>A0ABS9AVL9_9GAMM</name>
<gene>
    <name evidence="7" type="ORF">HOP59_16595</name>
</gene>
<evidence type="ECO:0000256" key="2">
    <source>
        <dbReference type="ARBA" id="ARBA00012916"/>
    </source>
</evidence>
<dbReference type="Proteomes" id="UP001320272">
    <property type="component" value="Unassembled WGS sequence"/>
</dbReference>
<proteinExistence type="predicted"/>
<dbReference type="Gene3D" id="3.40.50.10490">
    <property type="entry name" value="Glucose-6-phosphate isomerase like protein, domain 1"/>
    <property type="match status" value="2"/>
</dbReference>
<accession>A0ABS9AVL9</accession>
<comment type="catalytic activity">
    <reaction evidence="1">
        <text>D-fructose 6-phosphate + L-glutamine = D-glucosamine 6-phosphate + L-glutamate</text>
        <dbReference type="Rhea" id="RHEA:13237"/>
        <dbReference type="ChEBI" id="CHEBI:29985"/>
        <dbReference type="ChEBI" id="CHEBI:58359"/>
        <dbReference type="ChEBI" id="CHEBI:58725"/>
        <dbReference type="ChEBI" id="CHEBI:61527"/>
        <dbReference type="EC" id="2.6.1.16"/>
    </reaction>
</comment>
<protein>
    <recommendedName>
        <fullName evidence="3">Glutamine--fructose-6-phosphate aminotransferase [isomerizing]</fullName>
        <ecNumber evidence="2">2.6.1.16</ecNumber>
    </recommendedName>
</protein>
<dbReference type="CDD" id="cd05009">
    <property type="entry name" value="SIS_GlmS_GlmD_2"/>
    <property type="match status" value="1"/>
</dbReference>
<sequence>MAHLPLCRVENAASRARSCHTLPVAPVLPLSSNSTSREEVIMYDMLSESRGKYRHDLRKEIHEHPEAVIRALADKLSPRGELWFDSLGPGAMKLLSEVRQVQIVASGSSYHAGMVACYWLEAVAKVPCRVEVASEFRYRRGVVMPGTLCLVISQSGESAATLAALHAAKSEPYLATLAVCNIPGSRLASESERCMFTHACLEHGKPTNKGFTAQLAVLAWLALAIGRQRRVLDANSLAEGVEALHALPEQLYQVLELEPTIAELAPLLATKRKVLFIGEGSLYPVAREAAFKLKELAGIDTEAYDASDLENARQALVEGDIGVVTVAPSDKLREMQVMRARGGQLINFTCKHAAMETDEDIINLPLPKVPDLTAPIIYSVPLQLLSNHVAMVKEAERG</sequence>
<evidence type="ECO:0000259" key="6">
    <source>
        <dbReference type="PROSITE" id="PS51464"/>
    </source>
</evidence>
<keyword evidence="4" id="KW-0677">Repeat</keyword>
<keyword evidence="5" id="KW-0315">Glutamine amidotransferase</keyword>
<dbReference type="InterPro" id="IPR046348">
    <property type="entry name" value="SIS_dom_sf"/>
</dbReference>
<dbReference type="SUPFAM" id="SSF53697">
    <property type="entry name" value="SIS domain"/>
    <property type="match status" value="1"/>
</dbReference>
<dbReference type="PANTHER" id="PTHR10937">
    <property type="entry name" value="GLUCOSAMINE--FRUCTOSE-6-PHOSPHATE AMINOTRANSFERASE, ISOMERIZING"/>
    <property type="match status" value="1"/>
</dbReference>
<evidence type="ECO:0000256" key="5">
    <source>
        <dbReference type="ARBA" id="ARBA00022962"/>
    </source>
</evidence>
<dbReference type="EC" id="2.6.1.16" evidence="2"/>
<comment type="caution">
    <text evidence="7">The sequence shown here is derived from an EMBL/GenBank/DDBJ whole genome shotgun (WGS) entry which is preliminary data.</text>
</comment>
<dbReference type="RefSeq" id="WP_234254709.1">
    <property type="nucleotide sequence ID" value="NZ_JABFTV010000009.1"/>
</dbReference>
<organism evidence="7 8">
    <name type="scientific">Billgrantia aerodenitrificans</name>
    <dbReference type="NCBI Taxonomy" id="2733483"/>
    <lineage>
        <taxon>Bacteria</taxon>
        <taxon>Pseudomonadati</taxon>
        <taxon>Pseudomonadota</taxon>
        <taxon>Gammaproteobacteria</taxon>
        <taxon>Oceanospirillales</taxon>
        <taxon>Halomonadaceae</taxon>
        <taxon>Billgrantia</taxon>
    </lineage>
</organism>
<evidence type="ECO:0000256" key="4">
    <source>
        <dbReference type="ARBA" id="ARBA00022737"/>
    </source>
</evidence>
<dbReference type="InterPro" id="IPR035490">
    <property type="entry name" value="GlmS/FrlB_SIS"/>
</dbReference>
<dbReference type="PANTHER" id="PTHR10937:SF0">
    <property type="entry name" value="GLUTAMINE--FRUCTOSE-6-PHOSPHATE TRANSAMINASE (ISOMERIZING)"/>
    <property type="match status" value="1"/>
</dbReference>
<evidence type="ECO:0000256" key="1">
    <source>
        <dbReference type="ARBA" id="ARBA00001031"/>
    </source>
</evidence>
<dbReference type="InterPro" id="IPR001347">
    <property type="entry name" value="SIS_dom"/>
</dbReference>